<dbReference type="PANTHER" id="PTHR42709">
    <property type="entry name" value="ALKALINE PHOSPHATASE LIKE PROTEIN"/>
    <property type="match status" value="1"/>
</dbReference>
<feature type="transmembrane region" description="Helical" evidence="6">
    <location>
        <begin position="79"/>
        <end position="102"/>
    </location>
</feature>
<organism evidence="8 9">
    <name type="scientific">candidate division WS6 bacterium GW2011_GWC2_36_7</name>
    <dbReference type="NCBI Taxonomy" id="1619091"/>
    <lineage>
        <taxon>Bacteria</taxon>
        <taxon>Candidatus Dojkabacteria</taxon>
    </lineage>
</organism>
<reference evidence="8 9" key="1">
    <citation type="journal article" date="2015" name="Nature">
        <title>rRNA introns, odd ribosomes, and small enigmatic genomes across a large radiation of phyla.</title>
        <authorList>
            <person name="Brown C.T."/>
            <person name="Hug L.A."/>
            <person name="Thomas B.C."/>
            <person name="Sharon I."/>
            <person name="Castelle C.J."/>
            <person name="Singh A."/>
            <person name="Wilkins M.J."/>
            <person name="Williams K.H."/>
            <person name="Banfield J.F."/>
        </authorList>
    </citation>
    <scope>NUCLEOTIDE SEQUENCE [LARGE SCALE GENOMIC DNA]</scope>
</reference>
<evidence type="ECO:0000313" key="9">
    <source>
        <dbReference type="Proteomes" id="UP000034075"/>
    </source>
</evidence>
<dbReference type="InterPro" id="IPR032816">
    <property type="entry name" value="VTT_dom"/>
</dbReference>
<feature type="transmembrane region" description="Helical" evidence="6">
    <location>
        <begin position="123"/>
        <end position="150"/>
    </location>
</feature>
<dbReference type="Pfam" id="PF09335">
    <property type="entry name" value="VTT_dom"/>
    <property type="match status" value="1"/>
</dbReference>
<feature type="transmembrane region" description="Helical" evidence="6">
    <location>
        <begin position="12"/>
        <end position="31"/>
    </location>
</feature>
<dbReference type="AlphaFoldDB" id="A0A0G0F2Q8"/>
<evidence type="ECO:0000256" key="3">
    <source>
        <dbReference type="ARBA" id="ARBA00022692"/>
    </source>
</evidence>
<evidence type="ECO:0000256" key="5">
    <source>
        <dbReference type="ARBA" id="ARBA00023136"/>
    </source>
</evidence>
<name>A0A0G0F2Q8_9BACT</name>
<dbReference type="PANTHER" id="PTHR42709:SF6">
    <property type="entry name" value="UNDECAPRENYL PHOSPHATE TRANSPORTER A"/>
    <property type="match status" value="1"/>
</dbReference>
<evidence type="ECO:0000256" key="1">
    <source>
        <dbReference type="ARBA" id="ARBA00004651"/>
    </source>
</evidence>
<dbReference type="InterPro" id="IPR051311">
    <property type="entry name" value="DedA_domain"/>
</dbReference>
<sequence length="185" mass="20010">MEEPNKQEKFGIKHLLMLLASIAISVLIIVFNKEIRNLQEFGYVGIFLIMFLGNATVLIPVPVLAPLNVLLGGVFANPLLVGLTVGVASSFGELVGYLAGYSGSGIVKSSKVYKKMEIRIKKYGLWAIFVLALIPNPLFDVAGLVAGAFGIKWWKFLIAVTLGKTIRAIVFAYIGYTGGLLFSKG</sequence>
<evidence type="ECO:0000313" key="8">
    <source>
        <dbReference type="EMBL" id="KKQ12142.1"/>
    </source>
</evidence>
<keyword evidence="4 6" id="KW-1133">Transmembrane helix</keyword>
<feature type="domain" description="VTT" evidence="7">
    <location>
        <begin position="69"/>
        <end position="176"/>
    </location>
</feature>
<evidence type="ECO:0000259" key="7">
    <source>
        <dbReference type="Pfam" id="PF09335"/>
    </source>
</evidence>
<evidence type="ECO:0000256" key="2">
    <source>
        <dbReference type="ARBA" id="ARBA00022475"/>
    </source>
</evidence>
<dbReference type="Proteomes" id="UP000034075">
    <property type="component" value="Unassembled WGS sequence"/>
</dbReference>
<feature type="transmembrane region" description="Helical" evidence="6">
    <location>
        <begin position="43"/>
        <end position="67"/>
    </location>
</feature>
<accession>A0A0G0F2Q8</accession>
<dbReference type="GO" id="GO:0005886">
    <property type="term" value="C:plasma membrane"/>
    <property type="evidence" value="ECO:0007669"/>
    <property type="project" value="UniProtKB-SubCell"/>
</dbReference>
<keyword evidence="3 6" id="KW-0812">Transmembrane</keyword>
<keyword evidence="5 6" id="KW-0472">Membrane</keyword>
<evidence type="ECO:0000256" key="6">
    <source>
        <dbReference type="SAM" id="Phobius"/>
    </source>
</evidence>
<protein>
    <submittedName>
        <fullName evidence="8">Putative membrane protein</fullName>
    </submittedName>
</protein>
<feature type="transmembrane region" description="Helical" evidence="6">
    <location>
        <begin position="156"/>
        <end position="182"/>
    </location>
</feature>
<keyword evidence="2" id="KW-1003">Cell membrane</keyword>
<dbReference type="EMBL" id="LBSF01000004">
    <property type="protein sequence ID" value="KKQ12142.1"/>
    <property type="molecule type" value="Genomic_DNA"/>
</dbReference>
<gene>
    <name evidence="8" type="ORF">US24_C0004G0018</name>
</gene>
<comment type="subcellular location">
    <subcellularLocation>
        <location evidence="1">Cell membrane</location>
        <topology evidence="1">Multi-pass membrane protein</topology>
    </subcellularLocation>
</comment>
<evidence type="ECO:0000256" key="4">
    <source>
        <dbReference type="ARBA" id="ARBA00022989"/>
    </source>
</evidence>
<proteinExistence type="predicted"/>
<comment type="caution">
    <text evidence="8">The sequence shown here is derived from an EMBL/GenBank/DDBJ whole genome shotgun (WGS) entry which is preliminary data.</text>
</comment>